<dbReference type="InterPro" id="IPR011701">
    <property type="entry name" value="MFS"/>
</dbReference>
<feature type="transmembrane region" description="Helical" evidence="6">
    <location>
        <begin position="34"/>
        <end position="52"/>
    </location>
</feature>
<evidence type="ECO:0000256" key="4">
    <source>
        <dbReference type="ARBA" id="ARBA00022989"/>
    </source>
</evidence>
<gene>
    <name evidence="7" type="ORF">TOPH_02846</name>
</gene>
<evidence type="ECO:0000256" key="6">
    <source>
        <dbReference type="SAM" id="Phobius"/>
    </source>
</evidence>
<feature type="transmembrane region" description="Helical" evidence="6">
    <location>
        <begin position="342"/>
        <end position="361"/>
    </location>
</feature>
<name>A0A0L0NEV6_TOLOC</name>
<dbReference type="Gene3D" id="1.20.1250.20">
    <property type="entry name" value="MFS general substrate transporter like domains"/>
    <property type="match status" value="2"/>
</dbReference>
<reference evidence="7 8" key="1">
    <citation type="journal article" date="2015" name="BMC Genomics">
        <title>The genome of the truffle-parasite Tolypocladium ophioglossoides and the evolution of antifungal peptaibiotics.</title>
        <authorList>
            <person name="Quandt C.A."/>
            <person name="Bushley K.E."/>
            <person name="Spatafora J.W."/>
        </authorList>
    </citation>
    <scope>NUCLEOTIDE SEQUENCE [LARGE SCALE GENOMIC DNA]</scope>
    <source>
        <strain evidence="7 8">CBS 100239</strain>
    </source>
</reference>
<feature type="transmembrane region" description="Helical" evidence="6">
    <location>
        <begin position="89"/>
        <end position="110"/>
    </location>
</feature>
<dbReference type="SUPFAM" id="SSF103473">
    <property type="entry name" value="MFS general substrate transporter"/>
    <property type="match status" value="2"/>
</dbReference>
<keyword evidence="5 6" id="KW-0472">Membrane</keyword>
<dbReference type="PANTHER" id="PTHR43791:SF50">
    <property type="entry name" value="TRANSPORTER, PUTATIVE (AFU_ORTHOLOGUE AFUA_2G00840)-RELATED"/>
    <property type="match status" value="1"/>
</dbReference>
<evidence type="ECO:0000313" key="8">
    <source>
        <dbReference type="Proteomes" id="UP000036947"/>
    </source>
</evidence>
<dbReference type="GO" id="GO:0016020">
    <property type="term" value="C:membrane"/>
    <property type="evidence" value="ECO:0007669"/>
    <property type="project" value="UniProtKB-SubCell"/>
</dbReference>
<protein>
    <submittedName>
        <fullName evidence="7">Putative transporter</fullName>
    </submittedName>
</protein>
<feature type="transmembrane region" description="Helical" evidence="6">
    <location>
        <begin position="220"/>
        <end position="240"/>
    </location>
</feature>
<dbReference type="OrthoDB" id="4921354at2759"/>
<dbReference type="EMBL" id="LFRF01000005">
    <property type="protein sequence ID" value="KND92576.1"/>
    <property type="molecule type" value="Genomic_DNA"/>
</dbReference>
<feature type="transmembrane region" description="Helical" evidence="6">
    <location>
        <begin position="311"/>
        <end position="330"/>
    </location>
</feature>
<organism evidence="7 8">
    <name type="scientific">Tolypocladium ophioglossoides (strain CBS 100239)</name>
    <name type="common">Snaketongue truffleclub</name>
    <name type="synonym">Elaphocordyceps ophioglossoides</name>
    <dbReference type="NCBI Taxonomy" id="1163406"/>
    <lineage>
        <taxon>Eukaryota</taxon>
        <taxon>Fungi</taxon>
        <taxon>Dikarya</taxon>
        <taxon>Ascomycota</taxon>
        <taxon>Pezizomycotina</taxon>
        <taxon>Sordariomycetes</taxon>
        <taxon>Hypocreomycetidae</taxon>
        <taxon>Hypocreales</taxon>
        <taxon>Ophiocordycipitaceae</taxon>
        <taxon>Tolypocladium</taxon>
    </lineage>
</organism>
<keyword evidence="2" id="KW-0813">Transport</keyword>
<comment type="caution">
    <text evidence="7">The sequence shown here is derived from an EMBL/GenBank/DDBJ whole genome shotgun (WGS) entry which is preliminary data.</text>
</comment>
<feature type="transmembrane region" description="Helical" evidence="6">
    <location>
        <begin position="188"/>
        <end position="208"/>
    </location>
</feature>
<keyword evidence="8" id="KW-1185">Reference proteome</keyword>
<dbReference type="InterPro" id="IPR036259">
    <property type="entry name" value="MFS_trans_sf"/>
</dbReference>
<dbReference type="Proteomes" id="UP000036947">
    <property type="component" value="Unassembled WGS sequence"/>
</dbReference>
<dbReference type="GO" id="GO:0022857">
    <property type="term" value="F:transmembrane transporter activity"/>
    <property type="evidence" value="ECO:0007669"/>
    <property type="project" value="InterPro"/>
</dbReference>
<evidence type="ECO:0000256" key="3">
    <source>
        <dbReference type="ARBA" id="ARBA00022692"/>
    </source>
</evidence>
<comment type="subcellular location">
    <subcellularLocation>
        <location evidence="1">Membrane</location>
        <topology evidence="1">Multi-pass membrane protein</topology>
    </subcellularLocation>
</comment>
<keyword evidence="3 6" id="KW-0812">Transmembrane</keyword>
<sequence>MCHSSLDRSNLSNAQTGGLSKDLGMVGNQFNLVLAYYFIPFCIFGPPVGMLAKQVSAKYAVPCKMIGFGTASLATSFDTNFGQLVACRIIIAIFEAGFLTTCLLSVHLVYSQRDCIENRDILRLSRDILCLWRVDLLRDEHPKRLVSPGRGKDVGEARILAEAEGLSNTFSWSEAFLKFRSPHPYIRILIAITYSTLLTSSSFLAIVVPRLDFSTIKTNLYTVAPSLVAAVFLLAASCFSDHFCERGIHMAVSLLISIIGYTLLITVDLKNVGLTYFAIFMATVGAYPMSPTNNAWIESNITNLNTRAFTNALLMTIANTAGLISSNIMISSEALHYVTSCRINLGAAALCLITSVAYSLWMRWENRSRNRIQGLAEQESPQTRGVHGTKDPRFRFYP</sequence>
<evidence type="ECO:0000256" key="1">
    <source>
        <dbReference type="ARBA" id="ARBA00004141"/>
    </source>
</evidence>
<evidence type="ECO:0000256" key="5">
    <source>
        <dbReference type="ARBA" id="ARBA00023136"/>
    </source>
</evidence>
<keyword evidence="4 6" id="KW-1133">Transmembrane helix</keyword>
<dbReference type="FunFam" id="1.20.1250.20:FF:000013">
    <property type="entry name" value="MFS general substrate transporter"/>
    <property type="match status" value="1"/>
</dbReference>
<dbReference type="PANTHER" id="PTHR43791">
    <property type="entry name" value="PERMEASE-RELATED"/>
    <property type="match status" value="1"/>
</dbReference>
<proteinExistence type="predicted"/>
<accession>A0A0L0NEV6</accession>
<evidence type="ECO:0000313" key="7">
    <source>
        <dbReference type="EMBL" id="KND92576.1"/>
    </source>
</evidence>
<feature type="transmembrane region" description="Helical" evidence="6">
    <location>
        <begin position="273"/>
        <end position="290"/>
    </location>
</feature>
<evidence type="ECO:0000256" key="2">
    <source>
        <dbReference type="ARBA" id="ARBA00022448"/>
    </source>
</evidence>
<dbReference type="AlphaFoldDB" id="A0A0L0NEV6"/>
<dbReference type="Pfam" id="PF07690">
    <property type="entry name" value="MFS_1"/>
    <property type="match status" value="1"/>
</dbReference>
<feature type="transmembrane region" description="Helical" evidence="6">
    <location>
        <begin position="247"/>
        <end position="267"/>
    </location>
</feature>